<name>A0AAV8UQ17_9RHOD</name>
<evidence type="ECO:0000256" key="3">
    <source>
        <dbReference type="ARBA" id="ARBA00022801"/>
    </source>
</evidence>
<reference evidence="5 6" key="1">
    <citation type="journal article" date="2023" name="Nat. Commun.">
        <title>Origin of minicircular mitochondrial genomes in red algae.</title>
        <authorList>
            <person name="Lee Y."/>
            <person name="Cho C.H."/>
            <person name="Lee Y.M."/>
            <person name="Park S.I."/>
            <person name="Yang J.H."/>
            <person name="West J.A."/>
            <person name="Bhattacharya D."/>
            <person name="Yoon H.S."/>
        </authorList>
    </citation>
    <scope>NUCLEOTIDE SEQUENCE [LARGE SCALE GENOMIC DNA]</scope>
    <source>
        <strain evidence="5 6">CCMP1338</strain>
        <tissue evidence="5">Whole cell</tissue>
    </source>
</reference>
<feature type="domain" description="TNase-like" evidence="4">
    <location>
        <begin position="163"/>
        <end position="327"/>
    </location>
</feature>
<dbReference type="SUPFAM" id="SSF50199">
    <property type="entry name" value="Staphylococcal nuclease"/>
    <property type="match status" value="1"/>
</dbReference>
<protein>
    <recommendedName>
        <fullName evidence="4">TNase-like domain-containing protein</fullName>
    </recommendedName>
</protein>
<evidence type="ECO:0000256" key="1">
    <source>
        <dbReference type="ARBA" id="ARBA00022722"/>
    </source>
</evidence>
<evidence type="ECO:0000313" key="5">
    <source>
        <dbReference type="EMBL" id="KAJ8904574.1"/>
    </source>
</evidence>
<dbReference type="AlphaFoldDB" id="A0AAV8UQ17"/>
<accession>A0AAV8UQ17</accession>
<dbReference type="Gene3D" id="2.40.50.90">
    <property type="match status" value="1"/>
</dbReference>
<organism evidence="5 6">
    <name type="scientific">Rhodosorus marinus</name>
    <dbReference type="NCBI Taxonomy" id="101924"/>
    <lineage>
        <taxon>Eukaryota</taxon>
        <taxon>Rhodophyta</taxon>
        <taxon>Stylonematophyceae</taxon>
        <taxon>Stylonematales</taxon>
        <taxon>Stylonemataceae</taxon>
        <taxon>Rhodosorus</taxon>
    </lineage>
</organism>
<keyword evidence="6" id="KW-1185">Reference proteome</keyword>
<evidence type="ECO:0000259" key="4">
    <source>
        <dbReference type="PROSITE" id="PS50830"/>
    </source>
</evidence>
<dbReference type="GO" id="GO:0016787">
    <property type="term" value="F:hydrolase activity"/>
    <property type="evidence" value="ECO:0007669"/>
    <property type="project" value="UniProtKB-KW"/>
</dbReference>
<dbReference type="PANTHER" id="PTHR12302:SF3">
    <property type="entry name" value="SERINE_THREONINE-PROTEIN KINASE 31"/>
    <property type="match status" value="1"/>
</dbReference>
<keyword evidence="2" id="KW-0255">Endonuclease</keyword>
<keyword evidence="1" id="KW-0540">Nuclease</keyword>
<dbReference type="InterPro" id="IPR035437">
    <property type="entry name" value="SNase_OB-fold_sf"/>
</dbReference>
<proteinExistence type="predicted"/>
<dbReference type="InterPro" id="IPR016071">
    <property type="entry name" value="Staphylococal_nuclease_OB-fold"/>
</dbReference>
<dbReference type="GO" id="GO:0005737">
    <property type="term" value="C:cytoplasm"/>
    <property type="evidence" value="ECO:0007669"/>
    <property type="project" value="TreeGrafter"/>
</dbReference>
<dbReference type="GO" id="GO:0004519">
    <property type="term" value="F:endonuclease activity"/>
    <property type="evidence" value="ECO:0007669"/>
    <property type="project" value="UniProtKB-KW"/>
</dbReference>
<evidence type="ECO:0000313" key="6">
    <source>
        <dbReference type="Proteomes" id="UP001157974"/>
    </source>
</evidence>
<dbReference type="EMBL" id="JAMWBK010000005">
    <property type="protein sequence ID" value="KAJ8904574.1"/>
    <property type="molecule type" value="Genomic_DNA"/>
</dbReference>
<dbReference type="Pfam" id="PF00565">
    <property type="entry name" value="SNase"/>
    <property type="match status" value="1"/>
</dbReference>
<evidence type="ECO:0000256" key="2">
    <source>
        <dbReference type="ARBA" id="ARBA00022759"/>
    </source>
</evidence>
<dbReference type="PANTHER" id="PTHR12302">
    <property type="entry name" value="EBNA2 BINDING PROTEIN P100"/>
    <property type="match status" value="1"/>
</dbReference>
<gene>
    <name evidence="5" type="ORF">NDN08_001092</name>
</gene>
<dbReference type="PROSITE" id="PS50830">
    <property type="entry name" value="TNASE_3"/>
    <property type="match status" value="1"/>
</dbReference>
<sequence length="353" mass="40471">MVLKDMRTVERLSTSPVSMEDHQYRKEFGRRKAKSMVVDNDVASILSALSEEDLRNSDDVYPKKRFEDRTRQTSRRMSVRGYRNSADTQAAVAPKVQGYMMGECETYCGEEGAFIDEEESEGSSRKSLLDMLKIRKRNRYRSVTTVPEELFTDYSTQAIFDCARCVRVHNGNSILVEVVPNFLPREVFETNKAYLLASQQNAAVSMKKCLQDMMQHNYYPTSNGCAARLITVRLRGLLTPSPGEKHHQEVTRLLKALVENQKVQVLVYFKDRFSRAVADVVLEDETSVSHTMLRAGMAWYTARYDRGFDLLEIEREARRAKVGIWAQRGPFKLWPSAKQSTELPVRLDPDAVL</sequence>
<dbReference type="SMART" id="SM00318">
    <property type="entry name" value="SNc"/>
    <property type="match status" value="1"/>
</dbReference>
<comment type="caution">
    <text evidence="5">The sequence shown here is derived from an EMBL/GenBank/DDBJ whole genome shotgun (WGS) entry which is preliminary data.</text>
</comment>
<keyword evidence="3" id="KW-0378">Hydrolase</keyword>
<dbReference type="Proteomes" id="UP001157974">
    <property type="component" value="Unassembled WGS sequence"/>
</dbReference>